<evidence type="ECO:0000313" key="1">
    <source>
        <dbReference type="EMBL" id="ETD05141.1"/>
    </source>
</evidence>
<protein>
    <submittedName>
        <fullName evidence="1">Uncharacterized protein</fullName>
    </submittedName>
</protein>
<organism evidence="1 2">
    <name type="scientific">Lactococcus garvieae TRF1</name>
    <dbReference type="NCBI Taxonomy" id="1380772"/>
    <lineage>
        <taxon>Bacteria</taxon>
        <taxon>Bacillati</taxon>
        <taxon>Bacillota</taxon>
        <taxon>Bacilli</taxon>
        <taxon>Lactobacillales</taxon>
        <taxon>Streptococcaceae</taxon>
        <taxon>Lactococcus</taxon>
    </lineage>
</organism>
<accession>V8ASK0</accession>
<comment type="caution">
    <text evidence="1">The sequence shown here is derived from an EMBL/GenBank/DDBJ whole genome shotgun (WGS) entry which is preliminary data.</text>
</comment>
<dbReference type="EMBL" id="AVFE01000010">
    <property type="protein sequence ID" value="ETD05141.1"/>
    <property type="molecule type" value="Genomic_DNA"/>
</dbReference>
<reference evidence="1 2" key="1">
    <citation type="submission" date="2013-07" db="EMBL/GenBank/DDBJ databases">
        <title>Isolation of Lactococcus garvieae strain TRF1 from the fecal material of a timber rattlesnake.</title>
        <authorList>
            <person name="McLaughlin R.W."/>
            <person name="Cochran P.A."/>
            <person name="Dowd S.E."/>
        </authorList>
    </citation>
    <scope>NUCLEOTIDE SEQUENCE [LARGE SCALE GENOMIC DNA]</scope>
    <source>
        <strain evidence="1 2">TRF1</strain>
    </source>
</reference>
<gene>
    <name evidence="1" type="ORF">N568_0104050</name>
</gene>
<dbReference type="Proteomes" id="UP000018692">
    <property type="component" value="Unassembled WGS sequence"/>
</dbReference>
<name>V8ASK0_9LACT</name>
<dbReference type="AlphaFoldDB" id="V8ASK0"/>
<proteinExistence type="predicted"/>
<evidence type="ECO:0000313" key="2">
    <source>
        <dbReference type="Proteomes" id="UP000018692"/>
    </source>
</evidence>
<sequence length="30" mass="3683">MIEKKEWEKSFFLQKIISAVFQKMTSYDVK</sequence>